<feature type="transmembrane region" description="Helical" evidence="5">
    <location>
        <begin position="406"/>
        <end position="428"/>
    </location>
</feature>
<gene>
    <name evidence="7" type="ORF">C8J25_102339</name>
</gene>
<dbReference type="InterPro" id="IPR020846">
    <property type="entry name" value="MFS_dom"/>
</dbReference>
<feature type="transmembrane region" description="Helical" evidence="5">
    <location>
        <begin position="160"/>
        <end position="183"/>
    </location>
</feature>
<evidence type="ECO:0000256" key="3">
    <source>
        <dbReference type="ARBA" id="ARBA00022989"/>
    </source>
</evidence>
<dbReference type="Gene3D" id="1.20.1250.20">
    <property type="entry name" value="MFS general substrate transporter like domains"/>
    <property type="match status" value="2"/>
</dbReference>
<dbReference type="Proteomes" id="UP000244013">
    <property type="component" value="Unassembled WGS sequence"/>
</dbReference>
<proteinExistence type="predicted"/>
<name>A0A2T5U9S8_9SPHN</name>
<evidence type="ECO:0000313" key="7">
    <source>
        <dbReference type="EMBL" id="PTW48247.1"/>
    </source>
</evidence>
<sequence>MASLNMPEVGSAGTAGSGDAGIGGKIGRYRWLICSLLFAATAINYVDRQMIGVLKPTISAELGWNETTYADVIFWFQAAYAIGYLSFGRIVDVLGARIGYSVAFVIWTLGHTLCGFAGNAFQFSAARVVLGLGEAGNFPAGIKAVSEWFPAKERAFATGVFNAGANIGAVITPLIVPIITIAFGWRMAFIITGAISLIWLVAWIAIYRRPREVAKLSPAELAHIESDPADPAKKIGWLKLLGYRETWAYALGKFLIDPIWWLFLFWTPDFLAKTYHLDLKSFGPPLVAIYLLSDVGSVAGGWSSSKLMKRGHSANFARKITMLACAFLVMPIFFAQYVDNLWLAVGIVGLATAAHQAFSANLYTIPSDMFPRGAVGSVVGIGGTVGAIGGMMMAKFTGYVLQTTGSYTLIFAVAGSTYLIAITVVHLLSPRLARVDAG</sequence>
<dbReference type="GeneID" id="91005367"/>
<feature type="transmembrane region" description="Helical" evidence="5">
    <location>
        <begin position="189"/>
        <end position="207"/>
    </location>
</feature>
<evidence type="ECO:0000256" key="1">
    <source>
        <dbReference type="ARBA" id="ARBA00004141"/>
    </source>
</evidence>
<dbReference type="PANTHER" id="PTHR11662">
    <property type="entry name" value="SOLUTE CARRIER FAMILY 17"/>
    <property type="match status" value="1"/>
</dbReference>
<evidence type="ECO:0000259" key="6">
    <source>
        <dbReference type="PROSITE" id="PS50850"/>
    </source>
</evidence>
<feature type="transmembrane region" description="Helical" evidence="5">
    <location>
        <begin position="247"/>
        <end position="266"/>
    </location>
</feature>
<dbReference type="GO" id="GO:0015134">
    <property type="term" value="F:hexuronate transmembrane transporter activity"/>
    <property type="evidence" value="ECO:0007669"/>
    <property type="project" value="TreeGrafter"/>
</dbReference>
<feature type="transmembrane region" description="Helical" evidence="5">
    <location>
        <begin position="29"/>
        <end position="46"/>
    </location>
</feature>
<evidence type="ECO:0000313" key="8">
    <source>
        <dbReference type="Proteomes" id="UP000244013"/>
    </source>
</evidence>
<reference evidence="7 8" key="1">
    <citation type="submission" date="2018-04" db="EMBL/GenBank/DDBJ databases">
        <title>Genomic Encyclopedia of Type Strains, Phase III (KMG-III): the genomes of soil and plant-associated and newly described type strains.</title>
        <authorList>
            <person name="Whitman W."/>
        </authorList>
    </citation>
    <scope>NUCLEOTIDE SEQUENCE [LARGE SCALE GENOMIC DNA]</scope>
    <source>
        <strain evidence="7 8">MA-olki</strain>
    </source>
</reference>
<feature type="transmembrane region" description="Helical" evidence="5">
    <location>
        <begin position="375"/>
        <end position="394"/>
    </location>
</feature>
<dbReference type="PANTHER" id="PTHR11662:SF285">
    <property type="entry name" value="HEXURONATE TRANSPORTER"/>
    <property type="match status" value="1"/>
</dbReference>
<evidence type="ECO:0000256" key="5">
    <source>
        <dbReference type="SAM" id="Phobius"/>
    </source>
</evidence>
<feature type="transmembrane region" description="Helical" evidence="5">
    <location>
        <begin position="316"/>
        <end position="335"/>
    </location>
</feature>
<dbReference type="OrthoDB" id="9794076at2"/>
<feature type="transmembrane region" description="Helical" evidence="5">
    <location>
        <begin position="341"/>
        <end position="363"/>
    </location>
</feature>
<dbReference type="PROSITE" id="PS50850">
    <property type="entry name" value="MFS"/>
    <property type="match status" value="1"/>
</dbReference>
<evidence type="ECO:0000256" key="4">
    <source>
        <dbReference type="ARBA" id="ARBA00023136"/>
    </source>
</evidence>
<feature type="domain" description="Major facilitator superfamily (MFS) profile" evidence="6">
    <location>
        <begin position="33"/>
        <end position="433"/>
    </location>
</feature>
<dbReference type="CDD" id="cd17319">
    <property type="entry name" value="MFS_ExuT_GudP_like"/>
    <property type="match status" value="1"/>
</dbReference>
<dbReference type="AlphaFoldDB" id="A0A2T5U9S8"/>
<keyword evidence="3 5" id="KW-1133">Transmembrane helix</keyword>
<comment type="subcellular location">
    <subcellularLocation>
        <location evidence="1">Membrane</location>
        <topology evidence="1">Multi-pass membrane protein</topology>
    </subcellularLocation>
</comment>
<dbReference type="SUPFAM" id="SSF103473">
    <property type="entry name" value="MFS general substrate transporter"/>
    <property type="match status" value="1"/>
</dbReference>
<dbReference type="Pfam" id="PF07690">
    <property type="entry name" value="MFS_1"/>
    <property type="match status" value="1"/>
</dbReference>
<protein>
    <submittedName>
        <fullName evidence="7">ACS family hexuronate transporter-like MFS transporter</fullName>
    </submittedName>
</protein>
<keyword evidence="2 5" id="KW-0812">Transmembrane</keyword>
<dbReference type="InterPro" id="IPR036259">
    <property type="entry name" value="MFS_trans_sf"/>
</dbReference>
<comment type="caution">
    <text evidence="7">The sequence shown here is derived from an EMBL/GenBank/DDBJ whole genome shotgun (WGS) entry which is preliminary data.</text>
</comment>
<organism evidence="7 8">
    <name type="scientific">Sphingomonas faeni</name>
    <dbReference type="NCBI Taxonomy" id="185950"/>
    <lineage>
        <taxon>Bacteria</taxon>
        <taxon>Pseudomonadati</taxon>
        <taxon>Pseudomonadota</taxon>
        <taxon>Alphaproteobacteria</taxon>
        <taxon>Sphingomonadales</taxon>
        <taxon>Sphingomonadaceae</taxon>
        <taxon>Sphingomonas</taxon>
    </lineage>
</organism>
<dbReference type="GO" id="GO:0016020">
    <property type="term" value="C:membrane"/>
    <property type="evidence" value="ECO:0007669"/>
    <property type="project" value="UniProtKB-SubCell"/>
</dbReference>
<dbReference type="InterPro" id="IPR011701">
    <property type="entry name" value="MFS"/>
</dbReference>
<accession>A0A2T5U9S8</accession>
<evidence type="ECO:0000256" key="2">
    <source>
        <dbReference type="ARBA" id="ARBA00022692"/>
    </source>
</evidence>
<feature type="transmembrane region" description="Helical" evidence="5">
    <location>
        <begin position="286"/>
        <end position="304"/>
    </location>
</feature>
<dbReference type="InterPro" id="IPR050382">
    <property type="entry name" value="MFS_Na/Anion_cotransporter"/>
</dbReference>
<keyword evidence="4 5" id="KW-0472">Membrane</keyword>
<dbReference type="RefSeq" id="WP_107953325.1">
    <property type="nucleotide sequence ID" value="NZ_QAYE01000002.1"/>
</dbReference>
<dbReference type="EMBL" id="QAYE01000002">
    <property type="protein sequence ID" value="PTW48247.1"/>
    <property type="molecule type" value="Genomic_DNA"/>
</dbReference>